<accession>A0A916IZC2</accession>
<feature type="signal peptide" evidence="10">
    <location>
        <begin position="1"/>
        <end position="19"/>
    </location>
</feature>
<dbReference type="Pfam" id="PF00768">
    <property type="entry name" value="Peptidase_S11"/>
    <property type="match status" value="1"/>
</dbReference>
<dbReference type="RefSeq" id="WP_211950050.1">
    <property type="nucleotide sequence ID" value="NZ_CAJPUY010000023.1"/>
</dbReference>
<evidence type="ECO:0000313" key="13">
    <source>
        <dbReference type="Proteomes" id="UP000672934"/>
    </source>
</evidence>
<feature type="chain" id="PRO_5036941633" evidence="10">
    <location>
        <begin position="20"/>
        <end position="304"/>
    </location>
</feature>
<dbReference type="EMBL" id="CAJPUY010000023">
    <property type="protein sequence ID" value="CAG2154841.1"/>
    <property type="molecule type" value="Genomic_DNA"/>
</dbReference>
<keyword evidence="3 12" id="KW-0378">Hydrolase</keyword>
<evidence type="ECO:0000256" key="4">
    <source>
        <dbReference type="ARBA" id="ARBA00022960"/>
    </source>
</evidence>
<keyword evidence="5" id="KW-0573">Peptidoglycan synthesis</keyword>
<dbReference type="InterPro" id="IPR018044">
    <property type="entry name" value="Peptidase_S11"/>
</dbReference>
<feature type="domain" description="Peptidase S11 D-alanyl-D-alanine carboxypeptidase A N-terminal" evidence="11">
    <location>
        <begin position="21"/>
        <end position="245"/>
    </location>
</feature>
<dbReference type="GO" id="GO:0006508">
    <property type="term" value="P:proteolysis"/>
    <property type="evidence" value="ECO:0007669"/>
    <property type="project" value="InterPro"/>
</dbReference>
<dbReference type="SUPFAM" id="SSF56601">
    <property type="entry name" value="beta-lactamase/transpeptidase-like"/>
    <property type="match status" value="1"/>
</dbReference>
<keyword evidence="4" id="KW-0133">Cell shape</keyword>
<reference evidence="12" key="1">
    <citation type="submission" date="2021-03" db="EMBL/GenBank/DDBJ databases">
        <authorList>
            <person name="Peeters C."/>
        </authorList>
    </citation>
    <scope>NUCLEOTIDE SEQUENCE</scope>
    <source>
        <strain evidence="12">LMG 31506</strain>
    </source>
</reference>
<evidence type="ECO:0000256" key="8">
    <source>
        <dbReference type="PIRSR" id="PIRSR618044-2"/>
    </source>
</evidence>
<dbReference type="GO" id="GO:0009002">
    <property type="term" value="F:serine-type D-Ala-D-Ala carboxypeptidase activity"/>
    <property type="evidence" value="ECO:0007669"/>
    <property type="project" value="InterPro"/>
</dbReference>
<feature type="active site" description="Acyl-ester intermediate" evidence="7">
    <location>
        <position position="53"/>
    </location>
</feature>
<comment type="similarity">
    <text evidence="1 9">Belongs to the peptidase S11 family.</text>
</comment>
<evidence type="ECO:0000256" key="5">
    <source>
        <dbReference type="ARBA" id="ARBA00022984"/>
    </source>
</evidence>
<dbReference type="PRINTS" id="PR00725">
    <property type="entry name" value="DADACBPTASE1"/>
</dbReference>
<evidence type="ECO:0000256" key="3">
    <source>
        <dbReference type="ARBA" id="ARBA00022801"/>
    </source>
</evidence>
<gene>
    <name evidence="12" type="primary">pbpG_2</name>
    <name evidence="12" type="ORF">LMG31506_05197</name>
</gene>
<proteinExistence type="inferred from homology"/>
<dbReference type="InterPro" id="IPR012338">
    <property type="entry name" value="Beta-lactam/transpept-like"/>
</dbReference>
<dbReference type="Proteomes" id="UP000672934">
    <property type="component" value="Unassembled WGS sequence"/>
</dbReference>
<evidence type="ECO:0000256" key="2">
    <source>
        <dbReference type="ARBA" id="ARBA00022729"/>
    </source>
</evidence>
<dbReference type="PANTHER" id="PTHR21581">
    <property type="entry name" value="D-ALANYL-D-ALANINE CARBOXYPEPTIDASE"/>
    <property type="match status" value="1"/>
</dbReference>
<evidence type="ECO:0000256" key="9">
    <source>
        <dbReference type="RuleBase" id="RU004016"/>
    </source>
</evidence>
<feature type="binding site" evidence="8">
    <location>
        <position position="215"/>
    </location>
    <ligand>
        <name>substrate</name>
    </ligand>
</feature>
<dbReference type="PANTHER" id="PTHR21581:SF26">
    <property type="entry name" value="D-ALANYL-D-ALANINE ENDOPEPTIDASE"/>
    <property type="match status" value="1"/>
</dbReference>
<dbReference type="AlphaFoldDB" id="A0A916IZC2"/>
<dbReference type="Gene3D" id="3.40.710.10">
    <property type="entry name" value="DD-peptidase/beta-lactamase superfamily"/>
    <property type="match status" value="1"/>
</dbReference>
<sequence>MKRLVVCLLLVLAPLRVGAAMPYLYSRSAVVYDMGQGRVLLEKQADAVAPVASLTKLMTAMVALDQHPALDEPLTIEPADVDRIKRSPSRLPVGTTLARGEMLRLALMASENRSASALARSIAGGKSMFVAKMNEKASALGMHHTRFQDPTGLSPHNVSSARDLLSMADAASHYPLIREFTTLSNHRVEVARRSLRYRNTLLMPREPDWGIQLSKTGFINEAGHCIVLKADLGSGPVIIVLMGAASNWKRTADLISIRHWLGGKEVNGAMQQAAYPAKPISHHRAKAVVHHGKVRQAPYRSHRT</sequence>
<keyword evidence="13" id="KW-1185">Reference proteome</keyword>
<evidence type="ECO:0000259" key="11">
    <source>
        <dbReference type="Pfam" id="PF00768"/>
    </source>
</evidence>
<protein>
    <submittedName>
        <fullName evidence="12">D-alanyl-D-alanine endopeptidase</fullName>
        <ecNumber evidence="12">3.4.21.-</ecNumber>
    </submittedName>
</protein>
<evidence type="ECO:0000256" key="1">
    <source>
        <dbReference type="ARBA" id="ARBA00007164"/>
    </source>
</evidence>
<dbReference type="GO" id="GO:0008360">
    <property type="term" value="P:regulation of cell shape"/>
    <property type="evidence" value="ECO:0007669"/>
    <property type="project" value="UniProtKB-KW"/>
</dbReference>
<dbReference type="GO" id="GO:0009252">
    <property type="term" value="P:peptidoglycan biosynthetic process"/>
    <property type="evidence" value="ECO:0007669"/>
    <property type="project" value="UniProtKB-KW"/>
</dbReference>
<feature type="active site" evidence="7">
    <location>
        <position position="110"/>
    </location>
</feature>
<comment type="caution">
    <text evidence="12">The sequence shown here is derived from an EMBL/GenBank/DDBJ whole genome shotgun (WGS) entry which is preliminary data.</text>
</comment>
<feature type="active site" description="Proton acceptor" evidence="7">
    <location>
        <position position="56"/>
    </location>
</feature>
<dbReference type="InterPro" id="IPR001967">
    <property type="entry name" value="Peptidase_S11_N"/>
</dbReference>
<organism evidence="12 13">
    <name type="scientific">Cupriavidus yeoncheonensis</name>
    <dbReference type="NCBI Taxonomy" id="1462994"/>
    <lineage>
        <taxon>Bacteria</taxon>
        <taxon>Pseudomonadati</taxon>
        <taxon>Pseudomonadota</taxon>
        <taxon>Betaproteobacteria</taxon>
        <taxon>Burkholderiales</taxon>
        <taxon>Burkholderiaceae</taxon>
        <taxon>Cupriavidus</taxon>
    </lineage>
</organism>
<dbReference type="GO" id="GO:0071555">
    <property type="term" value="P:cell wall organization"/>
    <property type="evidence" value="ECO:0007669"/>
    <property type="project" value="UniProtKB-KW"/>
</dbReference>
<evidence type="ECO:0000256" key="6">
    <source>
        <dbReference type="ARBA" id="ARBA00023316"/>
    </source>
</evidence>
<name>A0A916IZC2_9BURK</name>
<keyword evidence="2 10" id="KW-0732">Signal</keyword>
<keyword evidence="6" id="KW-0961">Cell wall biogenesis/degradation</keyword>
<dbReference type="EC" id="3.4.21.-" evidence="12"/>
<evidence type="ECO:0000256" key="7">
    <source>
        <dbReference type="PIRSR" id="PIRSR618044-1"/>
    </source>
</evidence>
<evidence type="ECO:0000313" key="12">
    <source>
        <dbReference type="EMBL" id="CAG2154841.1"/>
    </source>
</evidence>
<evidence type="ECO:0000256" key="10">
    <source>
        <dbReference type="SAM" id="SignalP"/>
    </source>
</evidence>